<accession>A0ABY9R4F8</accession>
<dbReference type="Proteomes" id="UP001180616">
    <property type="component" value="Chromosome"/>
</dbReference>
<evidence type="ECO:0000313" key="2">
    <source>
        <dbReference type="Proteomes" id="UP001180616"/>
    </source>
</evidence>
<keyword evidence="2" id="KW-1185">Reference proteome</keyword>
<dbReference type="EMBL" id="CP133659">
    <property type="protein sequence ID" value="WMW66635.1"/>
    <property type="molecule type" value="Genomic_DNA"/>
</dbReference>
<evidence type="ECO:0000313" key="1">
    <source>
        <dbReference type="EMBL" id="WMW66635.1"/>
    </source>
</evidence>
<protein>
    <submittedName>
        <fullName evidence="1">Uncharacterized protein</fullName>
    </submittedName>
</protein>
<proteinExistence type="predicted"/>
<reference evidence="1" key="1">
    <citation type="submission" date="2023-09" db="EMBL/GenBank/DDBJ databases">
        <authorList>
            <consortium name="CW5 consortium"/>
            <person name="Lu C.-W."/>
        </authorList>
    </citation>
    <scope>NUCLEOTIDE SEQUENCE</scope>
    <source>
        <strain evidence="1">KPS</strain>
    </source>
</reference>
<sequence length="99" mass="11009">MTMHDGIDVTAHGRLFAREVLRRPTLTPDEMPDLARDKVFTSRDAVGRAAVVAAIRREAGSILVASGHPEPLVRKVLKLEGWWQPGKAKTDQDKGRARR</sequence>
<name>A0ABY9R4F8_9BACT</name>
<gene>
    <name evidence="1" type="ORF">KPS_001237</name>
</gene>
<organism evidence="1 2">
    <name type="scientific">Nitratidesulfovibrio liaohensis</name>
    <dbReference type="NCBI Taxonomy" id="2604158"/>
    <lineage>
        <taxon>Bacteria</taxon>
        <taxon>Pseudomonadati</taxon>
        <taxon>Thermodesulfobacteriota</taxon>
        <taxon>Desulfovibrionia</taxon>
        <taxon>Desulfovibrionales</taxon>
        <taxon>Desulfovibrionaceae</taxon>
        <taxon>Nitratidesulfovibrio</taxon>
    </lineage>
</organism>
<dbReference type="RefSeq" id="WP_309542499.1">
    <property type="nucleotide sequence ID" value="NZ_CP133659.1"/>
</dbReference>